<reference evidence="2 3" key="1">
    <citation type="submission" date="2016-11" db="EMBL/GenBank/DDBJ databases">
        <authorList>
            <person name="Jaros S."/>
            <person name="Januszkiewicz K."/>
            <person name="Wedrychowicz H."/>
        </authorList>
    </citation>
    <scope>NUCLEOTIDE SEQUENCE [LARGE SCALE GENOMIC DNA]</scope>
    <source>
        <strain evidence="2 3">IBRC-M 10683</strain>
    </source>
</reference>
<sequence>MKNFFKKYFNSIALIVGTITFIANVPAFLNREGGMVALIFGGIGLLAWLVLTIAIHKENNEKPDHRTSG</sequence>
<dbReference type="AlphaFoldDB" id="A0A1M5HQ21"/>
<keyword evidence="1" id="KW-1133">Transmembrane helix</keyword>
<evidence type="ECO:0000313" key="2">
    <source>
        <dbReference type="EMBL" id="SHG18061.1"/>
    </source>
</evidence>
<dbReference type="RefSeq" id="WP_072890250.1">
    <property type="nucleotide sequence ID" value="NZ_FQVW01000019.1"/>
</dbReference>
<feature type="transmembrane region" description="Helical" evidence="1">
    <location>
        <begin position="35"/>
        <end position="56"/>
    </location>
</feature>
<proteinExistence type="predicted"/>
<keyword evidence="3" id="KW-1185">Reference proteome</keyword>
<dbReference type="STRING" id="930117.SAMN05216225_10194"/>
<protein>
    <submittedName>
        <fullName evidence="2">Uncharacterized protein</fullName>
    </submittedName>
</protein>
<gene>
    <name evidence="2" type="ORF">SAMN05216225_10194</name>
</gene>
<evidence type="ECO:0000256" key="1">
    <source>
        <dbReference type="SAM" id="Phobius"/>
    </source>
</evidence>
<name>A0A1M5HQ21_9BACI</name>
<dbReference type="Proteomes" id="UP000183988">
    <property type="component" value="Unassembled WGS sequence"/>
</dbReference>
<organism evidence="2 3">
    <name type="scientific">Ornithinibacillus halophilus</name>
    <dbReference type="NCBI Taxonomy" id="930117"/>
    <lineage>
        <taxon>Bacteria</taxon>
        <taxon>Bacillati</taxon>
        <taxon>Bacillota</taxon>
        <taxon>Bacilli</taxon>
        <taxon>Bacillales</taxon>
        <taxon>Bacillaceae</taxon>
        <taxon>Ornithinibacillus</taxon>
    </lineage>
</organism>
<accession>A0A1M5HQ21</accession>
<keyword evidence="1" id="KW-0472">Membrane</keyword>
<evidence type="ECO:0000313" key="3">
    <source>
        <dbReference type="Proteomes" id="UP000183988"/>
    </source>
</evidence>
<keyword evidence="1" id="KW-0812">Transmembrane</keyword>
<dbReference type="EMBL" id="FQVW01000019">
    <property type="protein sequence ID" value="SHG18061.1"/>
    <property type="molecule type" value="Genomic_DNA"/>
</dbReference>
<feature type="transmembrane region" description="Helical" evidence="1">
    <location>
        <begin position="12"/>
        <end position="29"/>
    </location>
</feature>